<name>A0A7Y9U7H5_9BURK</name>
<accession>A0A7Y9U7H5</accession>
<evidence type="ECO:0000313" key="3">
    <source>
        <dbReference type="Proteomes" id="UP000518288"/>
    </source>
</evidence>
<organism evidence="2 3">
    <name type="scientific">Sphaerotilus montanus</name>
    <dbReference type="NCBI Taxonomy" id="522889"/>
    <lineage>
        <taxon>Bacteria</taxon>
        <taxon>Pseudomonadati</taxon>
        <taxon>Pseudomonadota</taxon>
        <taxon>Betaproteobacteria</taxon>
        <taxon>Burkholderiales</taxon>
        <taxon>Sphaerotilaceae</taxon>
        <taxon>Sphaerotilus</taxon>
    </lineage>
</organism>
<sequence>MNHLFLGLGGAGVRVWQALQQRLQSRLEGAPASRRPAIEVVLLDTDARALADSAPGWRVLGVCSMPPVSQRVLLGADTEALTSLLQARTELRSTVAPDGQGWAARLQQLGAFDAPLSQVGERLPGWPTRRLGRLLLALHQARVRCAVDAAVQALQARTADKALTIHVVAHLGGTTGAALLLDMLALLHRHPPAPRCVVQVHVELPDHDSAGLYPAPLAEVQAYAALRELQVAAQSGLFELCFLGAMTDERGLQPFDAAGREHRLADWLFHRMAEATDPLALPAPAPVRAQGAVRAGEFAAFGLAERAADRHAVRAHLSHELMLRLLAQLRYNHWRAGLGFVTHPRVTGHESLAELMNAWGLSDAHFQLAVPLPEIDGDTLPSLSIEQEWQMLETHFVGLIALVAPSRRINELRRLFDQGLSERFRGQGIEAVFDQPDHTLRRRAVVVRQRVENSLWDDWRQGRRALHECGQLLAAVLADLADRIEPLRQEQHGLETQATVLNRQLDALEQAASGPLQALGLLRGVRERDLSEATALLREYALARTRSSAITLSLRLLAEVQSQLTTLQGMVDGGEMAVATLAEETDVAATATLPPLNAADADGRLDTRELLAHWRTQLVTRESVQREHLRVLRAGLFAQLGEQANFRIFAQRIGEQETCDALLAACAKRLPPVALQPVVSAAWDAWVMRLHGESDAAARDLATLQTRASIGLAWLPAVAAGRVAQGELLRVPAPPRPDPVEEPDGEEAVAEATGSAPDDPETDGEQTVVLRPVTRVVPALPGVAELIHRINRLQPLVQELPEGQGELVLLRMVRGLPLQALPRVQELHLRHEAHRLQAGRAALWLQLDDEAALPELLAADVQAQKARARTVVLLAEAFGLLREDIDPVSAEPVLLHVRLDEDGFELDRLCLGRGPLDAVEQARERVLHGLHDEVTVRLQARDMQQPAVQTALRDAMRQRIDLLRNQAPPEQRDTVSREWNEAARAAMKLARQESVQ</sequence>
<feature type="compositionally biased region" description="Acidic residues" evidence="1">
    <location>
        <begin position="740"/>
        <end position="749"/>
    </location>
</feature>
<dbReference type="AlphaFoldDB" id="A0A7Y9U7H5"/>
<protein>
    <recommendedName>
        <fullName evidence="4">Tubulin-like protein</fullName>
    </recommendedName>
</protein>
<dbReference type="RefSeq" id="WP_179634269.1">
    <property type="nucleotide sequence ID" value="NZ_JACCFH010000001.1"/>
</dbReference>
<evidence type="ECO:0000256" key="1">
    <source>
        <dbReference type="SAM" id="MobiDB-lite"/>
    </source>
</evidence>
<gene>
    <name evidence="2" type="ORF">BDD16_002492</name>
</gene>
<evidence type="ECO:0008006" key="4">
    <source>
        <dbReference type="Google" id="ProtNLM"/>
    </source>
</evidence>
<dbReference type="Proteomes" id="UP000518288">
    <property type="component" value="Unassembled WGS sequence"/>
</dbReference>
<dbReference type="EMBL" id="JACCFH010000001">
    <property type="protein sequence ID" value="NYG33506.1"/>
    <property type="molecule type" value="Genomic_DNA"/>
</dbReference>
<feature type="region of interest" description="Disordered" evidence="1">
    <location>
        <begin position="730"/>
        <end position="765"/>
    </location>
</feature>
<reference evidence="2 3" key="1">
    <citation type="submission" date="2020-07" db="EMBL/GenBank/DDBJ databases">
        <title>Genomic Encyclopedia of Archaeal and Bacterial Type Strains, Phase II (KMG-II): from individual species to whole genera.</title>
        <authorList>
            <person name="Goeker M."/>
        </authorList>
    </citation>
    <scope>NUCLEOTIDE SEQUENCE [LARGE SCALE GENOMIC DNA]</scope>
    <source>
        <strain evidence="2 3">DSM 21226</strain>
    </source>
</reference>
<dbReference type="InterPro" id="IPR025904">
    <property type="entry name" value="Tubulin-like"/>
</dbReference>
<keyword evidence="3" id="KW-1185">Reference proteome</keyword>
<dbReference type="Gene3D" id="3.40.50.1440">
    <property type="entry name" value="Tubulin/FtsZ, GTPase domain"/>
    <property type="match status" value="1"/>
</dbReference>
<proteinExistence type="predicted"/>
<dbReference type="InterPro" id="IPR036525">
    <property type="entry name" value="Tubulin/FtsZ_GTPase_sf"/>
</dbReference>
<comment type="caution">
    <text evidence="2">The sequence shown here is derived from an EMBL/GenBank/DDBJ whole genome shotgun (WGS) entry which is preliminary data.</text>
</comment>
<evidence type="ECO:0000313" key="2">
    <source>
        <dbReference type="EMBL" id="NYG33506.1"/>
    </source>
</evidence>
<dbReference type="Pfam" id="PF13809">
    <property type="entry name" value="Tubulin_2"/>
    <property type="match status" value="1"/>
</dbReference>